<reference evidence="1 2" key="1">
    <citation type="journal article" date="2020" name="bioRxiv">
        <title>Sequence and annotation of 42 cannabis genomes reveals extensive copy number variation in cannabinoid synthesis and pathogen resistance genes.</title>
        <authorList>
            <person name="Mckernan K.J."/>
            <person name="Helbert Y."/>
            <person name="Kane L.T."/>
            <person name="Ebling H."/>
            <person name="Zhang L."/>
            <person name="Liu B."/>
            <person name="Eaton Z."/>
            <person name="Mclaughlin S."/>
            <person name="Kingan S."/>
            <person name="Baybayan P."/>
            <person name="Concepcion G."/>
            <person name="Jordan M."/>
            <person name="Riva A."/>
            <person name="Barbazuk W."/>
            <person name="Harkins T."/>
        </authorList>
    </citation>
    <scope>NUCLEOTIDE SEQUENCE [LARGE SCALE GENOMIC DNA]</scope>
    <source>
        <strain evidence="2">cv. Jamaican Lion 4</strain>
        <tissue evidence="1">Leaf</tissue>
    </source>
</reference>
<evidence type="ECO:0000313" key="2">
    <source>
        <dbReference type="Proteomes" id="UP000583929"/>
    </source>
</evidence>
<protein>
    <submittedName>
        <fullName evidence="1">Uncharacterized protein</fullName>
    </submittedName>
</protein>
<dbReference type="PANTHER" id="PTHR46250">
    <property type="entry name" value="MYB/SANT-LIKE DNA-BINDING DOMAIN PROTEIN-RELATED"/>
    <property type="match status" value="1"/>
</dbReference>
<dbReference type="EMBL" id="JAATIQ010000270">
    <property type="protein sequence ID" value="KAF4365743.1"/>
    <property type="molecule type" value="Genomic_DNA"/>
</dbReference>
<accession>A0A7J6F4U7</accession>
<dbReference type="Proteomes" id="UP000583929">
    <property type="component" value="Unassembled WGS sequence"/>
</dbReference>
<organism evidence="1 2">
    <name type="scientific">Cannabis sativa</name>
    <name type="common">Hemp</name>
    <name type="synonym">Marijuana</name>
    <dbReference type="NCBI Taxonomy" id="3483"/>
    <lineage>
        <taxon>Eukaryota</taxon>
        <taxon>Viridiplantae</taxon>
        <taxon>Streptophyta</taxon>
        <taxon>Embryophyta</taxon>
        <taxon>Tracheophyta</taxon>
        <taxon>Spermatophyta</taxon>
        <taxon>Magnoliopsida</taxon>
        <taxon>eudicotyledons</taxon>
        <taxon>Gunneridae</taxon>
        <taxon>Pentapetalae</taxon>
        <taxon>rosids</taxon>
        <taxon>fabids</taxon>
        <taxon>Rosales</taxon>
        <taxon>Cannabaceae</taxon>
        <taxon>Cannabis</taxon>
    </lineage>
</organism>
<gene>
    <name evidence="1" type="ORF">G4B88_020411</name>
</gene>
<dbReference type="PANTHER" id="PTHR46250:SF15">
    <property type="entry name" value="OS01G0523800 PROTEIN"/>
    <property type="match status" value="1"/>
</dbReference>
<evidence type="ECO:0000313" key="1">
    <source>
        <dbReference type="EMBL" id="KAF4365743.1"/>
    </source>
</evidence>
<name>A0A7J6F4U7_CANSA</name>
<keyword evidence="2" id="KW-1185">Reference proteome</keyword>
<dbReference type="AlphaFoldDB" id="A0A7J6F4U7"/>
<comment type="caution">
    <text evidence="1">The sequence shown here is derived from an EMBL/GenBank/DDBJ whole genome shotgun (WGS) entry which is preliminary data.</text>
</comment>
<sequence>MVEYIVTRQACGDTLSQSLLAWLAIKIWLAQEILQKSKVQDRIRAFEQIKEDTKLIELLLELHNEGMFKAEGNYKSGYLKALERALATKIPGCDLQARPHIESRMKTLKTHFQIVHEMLTGPNYSGLLVGILRKRWSLQKNLCGRHIYSLPDEEKDHWIRALLIGAI</sequence>
<proteinExistence type="predicted"/>